<reference evidence="3" key="1">
    <citation type="submission" date="2022-03" db="EMBL/GenBank/DDBJ databases">
        <title>Draft genome sequence of Aduncisulcus paluster, a free-living microaerophilic Fornicata.</title>
        <authorList>
            <person name="Yuyama I."/>
            <person name="Kume K."/>
            <person name="Tamura T."/>
            <person name="Inagaki Y."/>
            <person name="Hashimoto T."/>
        </authorList>
    </citation>
    <scope>NUCLEOTIDE SEQUENCE</scope>
    <source>
        <strain evidence="3">NY0171</strain>
    </source>
</reference>
<dbReference type="PANTHER" id="PTHR11067:SF9">
    <property type="entry name" value="INOSINE TRIPHOSPHATE PYROPHOSPHATASE"/>
    <property type="match status" value="1"/>
</dbReference>
<sequence length="196" mass="21306">MTKPLAFITGNRTKLKEVKCVLDHEQKDVKPGERRIELINEKIDLPEIQGTPEEVVIAKAQDAAKAYKGPVVVDDTSLCLTAFKGMPGPYIKDFINNSGVTAISRMLDGFDDRSAVALASYAYCGGPGEEVKVFVGKLSGTIAKEPSVLKGYGFYPVFIPDGMTETISEIGDTETIVSFSHRGNAVRSLLKYLKSL</sequence>
<comment type="similarity">
    <text evidence="1">Belongs to the HAM1 NTPase family.</text>
</comment>
<proteinExistence type="inferred from homology"/>
<evidence type="ECO:0000313" key="3">
    <source>
        <dbReference type="EMBL" id="GKT14149.1"/>
    </source>
</evidence>
<dbReference type="EMBL" id="BQXS01011567">
    <property type="protein sequence ID" value="GKT14149.1"/>
    <property type="molecule type" value="Genomic_DNA"/>
</dbReference>
<dbReference type="PANTHER" id="PTHR11067">
    <property type="entry name" value="INOSINE TRIPHOSPHATE PYROPHOSPHATASE/HAM1 PROTEIN"/>
    <property type="match status" value="1"/>
</dbReference>
<accession>A0ABQ5JTT5</accession>
<comment type="caution">
    <text evidence="3">The sequence shown here is derived from an EMBL/GenBank/DDBJ whole genome shotgun (WGS) entry which is preliminary data.</text>
</comment>
<gene>
    <name evidence="3" type="ORF">ADUPG1_010424</name>
</gene>
<dbReference type="InterPro" id="IPR002637">
    <property type="entry name" value="RdgB/HAM1"/>
</dbReference>
<protein>
    <submittedName>
        <fullName evidence="3">Ham1-like protein like protein</fullName>
    </submittedName>
</protein>
<dbReference type="Pfam" id="PF01725">
    <property type="entry name" value="Ham1p_like"/>
    <property type="match status" value="1"/>
</dbReference>
<dbReference type="SUPFAM" id="SSF52972">
    <property type="entry name" value="ITPase-like"/>
    <property type="match status" value="1"/>
</dbReference>
<evidence type="ECO:0000313" key="4">
    <source>
        <dbReference type="Proteomes" id="UP001057375"/>
    </source>
</evidence>
<dbReference type="Gene3D" id="3.90.950.10">
    <property type="match status" value="1"/>
</dbReference>
<dbReference type="InterPro" id="IPR029001">
    <property type="entry name" value="ITPase-like_fam"/>
</dbReference>
<dbReference type="Proteomes" id="UP001057375">
    <property type="component" value="Unassembled WGS sequence"/>
</dbReference>
<keyword evidence="4" id="KW-1185">Reference proteome</keyword>
<organism evidence="3 4">
    <name type="scientific">Aduncisulcus paluster</name>
    <dbReference type="NCBI Taxonomy" id="2918883"/>
    <lineage>
        <taxon>Eukaryota</taxon>
        <taxon>Metamonada</taxon>
        <taxon>Carpediemonas-like organisms</taxon>
        <taxon>Aduncisulcus</taxon>
    </lineage>
</organism>
<keyword evidence="2" id="KW-0378">Hydrolase</keyword>
<evidence type="ECO:0000256" key="1">
    <source>
        <dbReference type="ARBA" id="ARBA00008023"/>
    </source>
</evidence>
<dbReference type="CDD" id="cd00515">
    <property type="entry name" value="HAM1"/>
    <property type="match status" value="1"/>
</dbReference>
<evidence type="ECO:0000256" key="2">
    <source>
        <dbReference type="ARBA" id="ARBA00022801"/>
    </source>
</evidence>
<name>A0ABQ5JTT5_9EUKA</name>